<evidence type="ECO:0000256" key="7">
    <source>
        <dbReference type="ARBA" id="ARBA00023136"/>
    </source>
</evidence>
<dbReference type="Pfam" id="PF07019">
    <property type="entry name" value="EMC6"/>
    <property type="match status" value="1"/>
</dbReference>
<feature type="transmembrane region" description="Helical" evidence="8">
    <location>
        <begin position="55"/>
        <end position="73"/>
    </location>
</feature>
<dbReference type="InterPro" id="IPR008504">
    <property type="entry name" value="Emc6"/>
</dbReference>
<evidence type="ECO:0000256" key="2">
    <source>
        <dbReference type="ARBA" id="ARBA00009436"/>
    </source>
</evidence>
<gene>
    <name evidence="9" type="ORF">JKP88DRAFT_95175</name>
</gene>
<dbReference type="GO" id="GO:0034975">
    <property type="term" value="P:protein folding in endoplasmic reticulum"/>
    <property type="evidence" value="ECO:0007669"/>
    <property type="project" value="TreeGrafter"/>
</dbReference>
<evidence type="ECO:0000313" key="10">
    <source>
        <dbReference type="Proteomes" id="UP000664859"/>
    </source>
</evidence>
<keyword evidence="4 8" id="KW-0812">Transmembrane</keyword>
<keyword evidence="7 8" id="KW-0472">Membrane</keyword>
<feature type="transmembrane region" description="Helical" evidence="8">
    <location>
        <begin position="30"/>
        <end position="49"/>
    </location>
</feature>
<dbReference type="OrthoDB" id="16510at2759"/>
<evidence type="ECO:0000313" key="9">
    <source>
        <dbReference type="EMBL" id="KAG5176032.1"/>
    </source>
</evidence>
<dbReference type="GO" id="GO:0072546">
    <property type="term" value="C:EMC complex"/>
    <property type="evidence" value="ECO:0007669"/>
    <property type="project" value="InterPro"/>
</dbReference>
<evidence type="ECO:0000256" key="5">
    <source>
        <dbReference type="ARBA" id="ARBA00022824"/>
    </source>
</evidence>
<evidence type="ECO:0000256" key="4">
    <source>
        <dbReference type="ARBA" id="ARBA00022692"/>
    </source>
</evidence>
<proteinExistence type="inferred from homology"/>
<organism evidence="9 10">
    <name type="scientific">Tribonema minus</name>
    <dbReference type="NCBI Taxonomy" id="303371"/>
    <lineage>
        <taxon>Eukaryota</taxon>
        <taxon>Sar</taxon>
        <taxon>Stramenopiles</taxon>
        <taxon>Ochrophyta</taxon>
        <taxon>PX clade</taxon>
        <taxon>Xanthophyceae</taxon>
        <taxon>Tribonematales</taxon>
        <taxon>Tribonemataceae</taxon>
        <taxon>Tribonema</taxon>
    </lineage>
</organism>
<dbReference type="Proteomes" id="UP000664859">
    <property type="component" value="Unassembled WGS sequence"/>
</dbReference>
<keyword evidence="5" id="KW-0256">Endoplasmic reticulum</keyword>
<sequence length="120" mass="12638">MAQAGMSSAAGEGDDKGFLNAQNLMHNMKIITACRTSLCAVAGIATGILGCTGSMGLILYLITYATVSLALLAKMGFDRSDYTAAKKDSGIAGFLLEGLFGLSITFILFWTLAYALVYVY</sequence>
<feature type="transmembrane region" description="Helical" evidence="8">
    <location>
        <begin position="94"/>
        <end position="117"/>
    </location>
</feature>
<evidence type="ECO:0000256" key="1">
    <source>
        <dbReference type="ARBA" id="ARBA00004477"/>
    </source>
</evidence>
<protein>
    <recommendedName>
        <fullName evidence="3">ER membrane protein complex subunit 6</fullName>
    </recommendedName>
</protein>
<comment type="similarity">
    <text evidence="2">Belongs to the EMC6 family.</text>
</comment>
<keyword evidence="6 8" id="KW-1133">Transmembrane helix</keyword>
<comment type="subcellular location">
    <subcellularLocation>
        <location evidence="1">Endoplasmic reticulum membrane</location>
        <topology evidence="1">Multi-pass membrane protein</topology>
    </subcellularLocation>
</comment>
<dbReference type="AlphaFoldDB" id="A0A835YLI1"/>
<evidence type="ECO:0000256" key="3">
    <source>
        <dbReference type="ARBA" id="ARBA00020827"/>
    </source>
</evidence>
<accession>A0A835YLI1</accession>
<reference evidence="9" key="1">
    <citation type="submission" date="2021-02" db="EMBL/GenBank/DDBJ databases">
        <title>First Annotated Genome of the Yellow-green Alga Tribonema minus.</title>
        <authorList>
            <person name="Mahan K.M."/>
        </authorList>
    </citation>
    <scope>NUCLEOTIDE SEQUENCE</scope>
    <source>
        <strain evidence="9">UTEX B ZZ1240</strain>
    </source>
</reference>
<evidence type="ECO:0000256" key="6">
    <source>
        <dbReference type="ARBA" id="ARBA00022989"/>
    </source>
</evidence>
<dbReference type="GO" id="GO:0000045">
    <property type="term" value="P:autophagosome assembly"/>
    <property type="evidence" value="ECO:0007669"/>
    <property type="project" value="TreeGrafter"/>
</dbReference>
<name>A0A835YLI1_9STRA</name>
<dbReference type="PANTHER" id="PTHR20994:SF0">
    <property type="entry name" value="ER MEMBRANE PROTEIN COMPLEX SUBUNIT 6"/>
    <property type="match status" value="1"/>
</dbReference>
<dbReference type="InterPro" id="IPR029008">
    <property type="entry name" value="EMC6-like"/>
</dbReference>
<dbReference type="EMBL" id="JAFCMP010000542">
    <property type="protein sequence ID" value="KAG5176032.1"/>
    <property type="molecule type" value="Genomic_DNA"/>
</dbReference>
<keyword evidence="10" id="KW-1185">Reference proteome</keyword>
<evidence type="ECO:0000256" key="8">
    <source>
        <dbReference type="SAM" id="Phobius"/>
    </source>
</evidence>
<dbReference type="PANTHER" id="PTHR20994">
    <property type="entry name" value="ER MEMBRANE PROTEIN COMPLEX SUBUNIT 6"/>
    <property type="match status" value="1"/>
</dbReference>
<comment type="caution">
    <text evidence="9">The sequence shown here is derived from an EMBL/GenBank/DDBJ whole genome shotgun (WGS) entry which is preliminary data.</text>
</comment>